<keyword evidence="2" id="KW-1185">Reference proteome</keyword>
<name>A0A830GEB0_9EURY</name>
<protein>
    <submittedName>
        <fullName evidence="1">Uncharacterized protein</fullName>
    </submittedName>
</protein>
<dbReference type="EMBL" id="BMOQ01000007">
    <property type="protein sequence ID" value="GGN23111.1"/>
    <property type="molecule type" value="Genomic_DNA"/>
</dbReference>
<gene>
    <name evidence="1" type="ORF">GCM10009021_25900</name>
</gene>
<reference evidence="1 2" key="1">
    <citation type="journal article" date="2019" name="Int. J. Syst. Evol. Microbiol.">
        <title>The Global Catalogue of Microorganisms (GCM) 10K type strain sequencing project: providing services to taxonomists for standard genome sequencing and annotation.</title>
        <authorList>
            <consortium name="The Broad Institute Genomics Platform"/>
            <consortium name="The Broad Institute Genome Sequencing Center for Infectious Disease"/>
            <person name="Wu L."/>
            <person name="Ma J."/>
        </authorList>
    </citation>
    <scope>NUCLEOTIDE SEQUENCE [LARGE SCALE GENOMIC DNA]</scope>
    <source>
        <strain evidence="1 2">JCM 16331</strain>
    </source>
</reference>
<dbReference type="AlphaFoldDB" id="A0A830GEB0"/>
<dbReference type="Proteomes" id="UP000608850">
    <property type="component" value="Unassembled WGS sequence"/>
</dbReference>
<accession>A0A830GEB0</accession>
<evidence type="ECO:0000313" key="1">
    <source>
        <dbReference type="EMBL" id="GGN23111.1"/>
    </source>
</evidence>
<comment type="caution">
    <text evidence="1">The sequence shown here is derived from an EMBL/GenBank/DDBJ whole genome shotgun (WGS) entry which is preliminary data.</text>
</comment>
<organism evidence="1 2">
    <name type="scientific">Halarchaeum nitratireducens</name>
    <dbReference type="NCBI Taxonomy" id="489913"/>
    <lineage>
        <taxon>Archaea</taxon>
        <taxon>Methanobacteriati</taxon>
        <taxon>Methanobacteriota</taxon>
        <taxon>Stenosarchaea group</taxon>
        <taxon>Halobacteria</taxon>
        <taxon>Halobacteriales</taxon>
        <taxon>Halobacteriaceae</taxon>
    </lineage>
</organism>
<evidence type="ECO:0000313" key="2">
    <source>
        <dbReference type="Proteomes" id="UP000608850"/>
    </source>
</evidence>
<dbReference type="RefSeq" id="WP_188879489.1">
    <property type="nucleotide sequence ID" value="NZ_BMOQ01000007.1"/>
</dbReference>
<dbReference type="OrthoDB" id="269729at2157"/>
<sequence length="677" mass="73514">MTRADPIEFETAGKTLRIHDRVMDATCRITADDAIDVERVLDARFLFPVDAAVSFEATTLSMPANAGSCVRDERGDIDVQLSDIVVSFPRGTYYVDIEAACKLYVKVFDAAFEAVTEHHHGEGATTLTFEEPTRVAVGARSRHERPHATITVPDDPGALLEALPFLASAVKEWSPERSWPTLRGHPPRIERGDALSIPSTISRPETGVTIATPATYESLYAVAPLAYYLGADVVEASEAELRLDNGYRQSLGDGAVSPRAATNLLERCLFLDSFVRTAGYYEMPRQEYEPVAGGLSFYPPALYGRPIVEQLMEYLEAPRAAFVDYLPDARYVAVVRDDPADAPLLPFLVRDLVPVTTDRHDVPDDRAIRTGYSGECVPHGATRLSVAGYQHALTEPMRDVAEERFALLGVGSAARETLSTVLIGREHREVAEPFTVDTAPPTTAAVRDALETDYGFVHVDAPLTDAGFACRDGVLDPMSVSSVSARAVSLVGDRETGGPIVDALVERGARVGVVSTTLGERMVGRMAGRLLSGAPFERAVAWSGAKGPHRFAGDVSGCLVRVGGGASIPNLVVRSTTLESHQLWVRAWWTQFDAAGGVTALYDERVCDQFQLFGTEIEQPSSLSSEAVADLCNEREAVYVLNGDVYQHDHDVTPDEVRQSAARALADRSSTRNDTQF</sequence>
<proteinExistence type="predicted"/>